<gene>
    <name evidence="1" type="ORF">P5673_020006</name>
</gene>
<dbReference type="AlphaFoldDB" id="A0AAD9QAB0"/>
<keyword evidence="2" id="KW-1185">Reference proteome</keyword>
<reference evidence="1" key="1">
    <citation type="journal article" date="2023" name="G3 (Bethesda)">
        <title>Whole genome assembly and annotation of the endangered Caribbean coral Acropora cervicornis.</title>
        <authorList>
            <person name="Selwyn J.D."/>
            <person name="Vollmer S.V."/>
        </authorList>
    </citation>
    <scope>NUCLEOTIDE SEQUENCE</scope>
    <source>
        <strain evidence="1">K2</strain>
    </source>
</reference>
<evidence type="ECO:0000313" key="1">
    <source>
        <dbReference type="EMBL" id="KAK2557648.1"/>
    </source>
</evidence>
<comment type="caution">
    <text evidence="1">The sequence shown here is derived from an EMBL/GenBank/DDBJ whole genome shotgun (WGS) entry which is preliminary data.</text>
</comment>
<organism evidence="1 2">
    <name type="scientific">Acropora cervicornis</name>
    <name type="common">Staghorn coral</name>
    <dbReference type="NCBI Taxonomy" id="6130"/>
    <lineage>
        <taxon>Eukaryota</taxon>
        <taxon>Metazoa</taxon>
        <taxon>Cnidaria</taxon>
        <taxon>Anthozoa</taxon>
        <taxon>Hexacorallia</taxon>
        <taxon>Scleractinia</taxon>
        <taxon>Astrocoeniina</taxon>
        <taxon>Acroporidae</taxon>
        <taxon>Acropora</taxon>
    </lineage>
</organism>
<protein>
    <submittedName>
        <fullName evidence="1">Uncharacterized protein</fullName>
    </submittedName>
</protein>
<dbReference type="Proteomes" id="UP001249851">
    <property type="component" value="Unassembled WGS sequence"/>
</dbReference>
<dbReference type="EMBL" id="JARQWQ010000048">
    <property type="protein sequence ID" value="KAK2557648.1"/>
    <property type="molecule type" value="Genomic_DNA"/>
</dbReference>
<sequence length="97" mass="11632">MTYIAALHARLNFRWIFKEFDLKSNMKGFFEHFLALSEADSHSRGKKRIDLDKGRIDLDQAGVNQVDLEHWKIDYSISWNLRILPYCYTFFFKKEPV</sequence>
<name>A0AAD9QAB0_ACRCE</name>
<accession>A0AAD9QAB0</accession>
<proteinExistence type="predicted"/>
<evidence type="ECO:0000313" key="2">
    <source>
        <dbReference type="Proteomes" id="UP001249851"/>
    </source>
</evidence>
<reference evidence="1" key="2">
    <citation type="journal article" date="2023" name="Science">
        <title>Genomic signatures of disease resistance in endangered staghorn corals.</title>
        <authorList>
            <person name="Vollmer S.V."/>
            <person name="Selwyn J.D."/>
            <person name="Despard B.A."/>
            <person name="Roesel C.L."/>
        </authorList>
    </citation>
    <scope>NUCLEOTIDE SEQUENCE</scope>
    <source>
        <strain evidence="1">K2</strain>
    </source>
</reference>